<proteinExistence type="predicted"/>
<sequence length="91" mass="9834">MKVINQLRDDGIAVVVCTHDVDLAYQVAQKVAIVVEGAVEVGDPDAMLMNHDLMTRAHLNSPWAPLVSRIVGHKIHSLNDATGIGRLKLAT</sequence>
<dbReference type="InterPro" id="IPR027417">
    <property type="entry name" value="P-loop_NTPase"/>
</dbReference>
<dbReference type="EMBL" id="JADQUG010000020">
    <property type="protein sequence ID" value="MBG9354194.1"/>
    <property type="molecule type" value="Genomic_DNA"/>
</dbReference>
<dbReference type="SUPFAM" id="SSF52540">
    <property type="entry name" value="P-loop containing nucleoside triphosphate hydrolases"/>
    <property type="match status" value="1"/>
</dbReference>
<accession>A0ABS0LDD8</accession>
<reference evidence="1 2" key="1">
    <citation type="journal article" date="2020" name="J. Clin. Microbiol.">
        <title>Assessing the Genetic Diversity of Austrian Corynebacterium diphtheriae Clinical Isolates, 2011-2019.</title>
        <authorList>
            <person name="Schaeffer J."/>
            <person name="Huhulescu S."/>
            <person name="Stoeger A."/>
            <person name="Allerberger F."/>
            <person name="Ruppitsch W."/>
        </authorList>
    </citation>
    <scope>NUCLEOTIDE SEQUENCE [LARGE SCALE GENOMIC DNA]</scope>
    <source>
        <strain evidence="1 2">04-17</strain>
    </source>
</reference>
<name>A0ABS0LDD8_9CORY</name>
<dbReference type="Gene3D" id="3.40.50.300">
    <property type="entry name" value="P-loop containing nucleotide triphosphate hydrolases"/>
    <property type="match status" value="1"/>
</dbReference>
<dbReference type="Proteomes" id="UP000615580">
    <property type="component" value="Unassembled WGS sequence"/>
</dbReference>
<comment type="caution">
    <text evidence="1">The sequence shown here is derived from an EMBL/GenBank/DDBJ whole genome shotgun (WGS) entry which is preliminary data.</text>
</comment>
<gene>
    <name evidence="1" type="ORF">I4J41_06110</name>
</gene>
<keyword evidence="2" id="KW-1185">Reference proteome</keyword>
<organism evidence="1 2">
    <name type="scientific">Corynebacterium belfantii</name>
    <dbReference type="NCBI Taxonomy" id="2014537"/>
    <lineage>
        <taxon>Bacteria</taxon>
        <taxon>Bacillati</taxon>
        <taxon>Actinomycetota</taxon>
        <taxon>Actinomycetes</taxon>
        <taxon>Mycobacteriales</taxon>
        <taxon>Corynebacteriaceae</taxon>
        <taxon>Corynebacterium</taxon>
    </lineage>
</organism>
<evidence type="ECO:0000313" key="2">
    <source>
        <dbReference type="Proteomes" id="UP000615580"/>
    </source>
</evidence>
<protein>
    <recommendedName>
        <fullName evidence="3">Cobalt import ATP-binding protein CbiO</fullName>
    </recommendedName>
</protein>
<dbReference type="RefSeq" id="WP_088267579.1">
    <property type="nucleotide sequence ID" value="NZ_JADQUD010000024.1"/>
</dbReference>
<evidence type="ECO:0008006" key="3">
    <source>
        <dbReference type="Google" id="ProtNLM"/>
    </source>
</evidence>
<evidence type="ECO:0000313" key="1">
    <source>
        <dbReference type="EMBL" id="MBG9354194.1"/>
    </source>
</evidence>